<comment type="caution">
    <text evidence="3">The sequence shown here is derived from an EMBL/GenBank/DDBJ whole genome shotgun (WGS) entry which is preliminary data.</text>
</comment>
<feature type="transmembrane region" description="Helical" evidence="1">
    <location>
        <begin position="34"/>
        <end position="51"/>
    </location>
</feature>
<evidence type="ECO:0000256" key="1">
    <source>
        <dbReference type="SAM" id="Phobius"/>
    </source>
</evidence>
<keyword evidence="1" id="KW-0812">Transmembrane</keyword>
<sequence>MYKIVFFVFAFSVMGVFGAPKPEAKAEAKPGVLAAAPLIASPAVAPAIVTAQSSQVIARNYNALAAPLVTASAVAPLAAAAPLVASPYLASYSSPYIASPYLSSPYLASPYLL</sequence>
<reference evidence="3 4" key="1">
    <citation type="journal article" date="2021" name="BMC Biol.">
        <title>Horizontally acquired antibacterial genes associated with adaptive radiation of ladybird beetles.</title>
        <authorList>
            <person name="Li H.S."/>
            <person name="Tang X.F."/>
            <person name="Huang Y.H."/>
            <person name="Xu Z.Y."/>
            <person name="Chen M.L."/>
            <person name="Du X.Y."/>
            <person name="Qiu B.Y."/>
            <person name="Chen P.T."/>
            <person name="Zhang W."/>
            <person name="Slipinski A."/>
            <person name="Escalona H.E."/>
            <person name="Waterhouse R.M."/>
            <person name="Zwick A."/>
            <person name="Pang H."/>
        </authorList>
    </citation>
    <scope>NUCLEOTIDE SEQUENCE [LARGE SCALE GENOMIC DNA]</scope>
    <source>
        <strain evidence="3">SYSU2018</strain>
    </source>
</reference>
<proteinExistence type="predicted"/>
<keyword evidence="1" id="KW-1133">Transmembrane helix</keyword>
<evidence type="ECO:0000256" key="2">
    <source>
        <dbReference type="SAM" id="SignalP"/>
    </source>
</evidence>
<dbReference type="Proteomes" id="UP001516400">
    <property type="component" value="Unassembled WGS sequence"/>
</dbReference>
<accession>A0ABD2NBT9</accession>
<keyword evidence="4" id="KW-1185">Reference proteome</keyword>
<name>A0ABD2NBT9_9CUCU</name>
<feature type="signal peptide" evidence="2">
    <location>
        <begin position="1"/>
        <end position="18"/>
    </location>
</feature>
<gene>
    <name evidence="3" type="ORF">HHI36_020404</name>
</gene>
<feature type="chain" id="PRO_5044799708" description="Cuticle protein 38-like" evidence="2">
    <location>
        <begin position="19"/>
        <end position="113"/>
    </location>
</feature>
<evidence type="ECO:0000313" key="4">
    <source>
        <dbReference type="Proteomes" id="UP001516400"/>
    </source>
</evidence>
<dbReference type="EMBL" id="JABFTP020000083">
    <property type="protein sequence ID" value="KAL3275651.1"/>
    <property type="molecule type" value="Genomic_DNA"/>
</dbReference>
<evidence type="ECO:0000313" key="3">
    <source>
        <dbReference type="EMBL" id="KAL3275651.1"/>
    </source>
</evidence>
<keyword evidence="2" id="KW-0732">Signal</keyword>
<evidence type="ECO:0008006" key="5">
    <source>
        <dbReference type="Google" id="ProtNLM"/>
    </source>
</evidence>
<organism evidence="3 4">
    <name type="scientific">Cryptolaemus montrouzieri</name>
    <dbReference type="NCBI Taxonomy" id="559131"/>
    <lineage>
        <taxon>Eukaryota</taxon>
        <taxon>Metazoa</taxon>
        <taxon>Ecdysozoa</taxon>
        <taxon>Arthropoda</taxon>
        <taxon>Hexapoda</taxon>
        <taxon>Insecta</taxon>
        <taxon>Pterygota</taxon>
        <taxon>Neoptera</taxon>
        <taxon>Endopterygota</taxon>
        <taxon>Coleoptera</taxon>
        <taxon>Polyphaga</taxon>
        <taxon>Cucujiformia</taxon>
        <taxon>Coccinelloidea</taxon>
        <taxon>Coccinellidae</taxon>
        <taxon>Scymninae</taxon>
        <taxon>Scymnini</taxon>
        <taxon>Cryptolaemus</taxon>
    </lineage>
</organism>
<protein>
    <recommendedName>
        <fullName evidence="5">Cuticle protein 38-like</fullName>
    </recommendedName>
</protein>
<feature type="transmembrane region" description="Helical" evidence="1">
    <location>
        <begin position="63"/>
        <end position="85"/>
    </location>
</feature>
<dbReference type="AlphaFoldDB" id="A0ABD2NBT9"/>
<keyword evidence="1" id="KW-0472">Membrane</keyword>